<comment type="caution">
    <text evidence="1">The sequence shown here is derived from an EMBL/GenBank/DDBJ whole genome shotgun (WGS) entry which is preliminary data.</text>
</comment>
<protein>
    <recommendedName>
        <fullName evidence="2">DGQHR domain-containing protein</fullName>
    </recommendedName>
</protein>
<reference evidence="1" key="1">
    <citation type="journal article" date="2012" name="Science">
        <title>Fermentation, hydrogen, and sulfur metabolism in multiple uncultivated bacterial phyla.</title>
        <authorList>
            <person name="Wrighton K.C."/>
            <person name="Thomas B.C."/>
            <person name="Sharon I."/>
            <person name="Miller C.S."/>
            <person name="Castelle C.J."/>
            <person name="VerBerkmoes N.C."/>
            <person name="Wilkins M.J."/>
            <person name="Hettich R.L."/>
            <person name="Lipton M.S."/>
            <person name="Williams K.H."/>
            <person name="Long P.E."/>
            <person name="Banfield J.F."/>
        </authorList>
    </citation>
    <scope>NUCLEOTIDE SEQUENCE [LARGE SCALE GENOMIC DNA]</scope>
</reference>
<accession>K2GTN8</accession>
<organism evidence="1">
    <name type="scientific">uncultured bacterium</name>
    <name type="common">gcode 4</name>
    <dbReference type="NCBI Taxonomy" id="1234023"/>
    <lineage>
        <taxon>Bacteria</taxon>
        <taxon>environmental samples</taxon>
    </lineage>
</organism>
<gene>
    <name evidence="1" type="ORF">ACD_4C00185G0003</name>
</gene>
<dbReference type="EMBL" id="AMFJ01000701">
    <property type="protein sequence ID" value="EKE26710.1"/>
    <property type="molecule type" value="Genomic_DNA"/>
</dbReference>
<evidence type="ECO:0000313" key="1">
    <source>
        <dbReference type="EMBL" id="EKE26710.1"/>
    </source>
</evidence>
<dbReference type="AlphaFoldDB" id="K2GTN8"/>
<name>K2GTN8_9BACT</name>
<proteinExistence type="predicted"/>
<sequence length="514" mass="62694">MKKLIFQKLSQKKWADIYIWKMNVKDLFSLYKISFLKEEDFENVSIKEQVEIATNYNFEAKQRDESPKRIKNISKYIETDLGIFPNAIILWNLDKNKWISFEKIKDYDIYYLINSIKSNDEKLFIIDGQHRLKWVALYYYSNLLDKLIDYYAWNFDKIKLLREINSEKKPIKKIKKIIDVINQYSVHDLKINTIVENASNYDLPVVIIDNLTNSKIIEIFTDINWLVVPLNSNIIRFYYWYFTNKHPKDFSLLNISVNIWKLLNENMYSSIYWLVKMPYKSKVYEEKFKWYSQVSISAFCQRFEERGKFDIESIRKSKNNYDYFNKTIWIFIYHRYLKWDVKQLSPLNEDSIIESINFLFLIFSYSYMEAKNIFDIGVLKYIKDAEISKKEEKFLNIKNYKFIDSTSNELYFYLIDYIIKVVIQANDFDIEKIFKLDKTQIKKEVSSAFKYFEKSLVHIYESNQYFIKWEQDWTWWGKSKRVVEIFNDSLKEFLNQNQKDDFNNLINKYYWVTK</sequence>
<evidence type="ECO:0008006" key="2">
    <source>
        <dbReference type="Google" id="ProtNLM"/>
    </source>
</evidence>